<evidence type="ECO:0000256" key="8">
    <source>
        <dbReference type="ARBA" id="ARBA00023186"/>
    </source>
</evidence>
<feature type="region of interest" description="Disordered" evidence="10">
    <location>
        <begin position="268"/>
        <end position="331"/>
    </location>
</feature>
<evidence type="ECO:0000256" key="3">
    <source>
        <dbReference type="ARBA" id="ARBA00022490"/>
    </source>
</evidence>
<dbReference type="Proteomes" id="UP000230750">
    <property type="component" value="Unassembled WGS sequence"/>
</dbReference>
<organism evidence="12 13">
    <name type="scientific">Stichopus japonicus</name>
    <name type="common">Sea cucumber</name>
    <dbReference type="NCBI Taxonomy" id="307972"/>
    <lineage>
        <taxon>Eukaryota</taxon>
        <taxon>Metazoa</taxon>
        <taxon>Echinodermata</taxon>
        <taxon>Eleutherozoa</taxon>
        <taxon>Echinozoa</taxon>
        <taxon>Holothuroidea</taxon>
        <taxon>Aspidochirotacea</taxon>
        <taxon>Aspidochirotida</taxon>
        <taxon>Stichopodidae</taxon>
        <taxon>Apostichopus</taxon>
    </lineage>
</organism>
<dbReference type="EMBL" id="MRZV01000041">
    <property type="protein sequence ID" value="PIK61076.1"/>
    <property type="molecule type" value="Genomic_DNA"/>
</dbReference>
<dbReference type="GO" id="GO:0005737">
    <property type="term" value="C:cytoplasm"/>
    <property type="evidence" value="ECO:0007669"/>
    <property type="project" value="UniProtKB-SubCell"/>
</dbReference>
<dbReference type="PANTHER" id="PTHR23077:SF27">
    <property type="entry name" value="ATPASE FAMILY GENE 2 PROTEIN HOMOLOG A"/>
    <property type="match status" value="1"/>
</dbReference>
<evidence type="ECO:0000256" key="4">
    <source>
        <dbReference type="ARBA" id="ARBA00022737"/>
    </source>
</evidence>
<evidence type="ECO:0000256" key="9">
    <source>
        <dbReference type="ARBA" id="ARBA00061477"/>
    </source>
</evidence>
<proteinExistence type="inferred from homology"/>
<dbReference type="Pfam" id="PF17862">
    <property type="entry name" value="AAA_lid_3"/>
    <property type="match status" value="2"/>
</dbReference>
<dbReference type="GO" id="GO:0005524">
    <property type="term" value="F:ATP binding"/>
    <property type="evidence" value="ECO:0007669"/>
    <property type="project" value="UniProtKB-KW"/>
</dbReference>
<dbReference type="OrthoDB" id="27435at2759"/>
<dbReference type="FunFam" id="3.40.50.300:FF:000012">
    <property type="entry name" value="Transitional endoplasmic reticulum ATPase"/>
    <property type="match status" value="1"/>
</dbReference>
<keyword evidence="6" id="KW-0378">Hydrolase</keyword>
<feature type="compositionally biased region" description="Basic and acidic residues" evidence="10">
    <location>
        <begin position="292"/>
        <end position="308"/>
    </location>
</feature>
<evidence type="ECO:0000256" key="6">
    <source>
        <dbReference type="ARBA" id="ARBA00022801"/>
    </source>
</evidence>
<evidence type="ECO:0000256" key="2">
    <source>
        <dbReference type="ARBA" id="ARBA00012554"/>
    </source>
</evidence>
<comment type="caution">
    <text evidence="12">The sequence shown here is derived from an EMBL/GenBank/DDBJ whole genome shotgun (WGS) entry which is preliminary data.</text>
</comment>
<gene>
    <name evidence="12" type="ORF">BSL78_02000</name>
</gene>
<dbReference type="SUPFAM" id="SSF52540">
    <property type="entry name" value="P-loop containing nucleoside triphosphate hydrolases"/>
    <property type="match status" value="2"/>
</dbReference>
<dbReference type="InterPro" id="IPR003960">
    <property type="entry name" value="ATPase_AAA_CS"/>
</dbReference>
<dbReference type="InterPro" id="IPR027417">
    <property type="entry name" value="P-loop_NTPase"/>
</dbReference>
<keyword evidence="3" id="KW-0963">Cytoplasm</keyword>
<dbReference type="AlphaFoldDB" id="A0A2G8LLE0"/>
<dbReference type="InterPro" id="IPR003959">
    <property type="entry name" value="ATPase_AAA_core"/>
</dbReference>
<dbReference type="GO" id="GO:0016887">
    <property type="term" value="F:ATP hydrolysis activity"/>
    <property type="evidence" value="ECO:0007669"/>
    <property type="project" value="InterPro"/>
</dbReference>
<dbReference type="Gene3D" id="3.40.50.300">
    <property type="entry name" value="P-loop containing nucleotide triphosphate hydrolases"/>
    <property type="match status" value="2"/>
</dbReference>
<dbReference type="EC" id="3.6.4.10" evidence="2"/>
<evidence type="ECO:0000313" key="13">
    <source>
        <dbReference type="Proteomes" id="UP000230750"/>
    </source>
</evidence>
<dbReference type="FunFam" id="3.40.50.300:FF:000661">
    <property type="entry name" value="calmodulin-interacting protein 111 isoform X1"/>
    <property type="match status" value="1"/>
</dbReference>
<dbReference type="PROSITE" id="PS00674">
    <property type="entry name" value="AAA"/>
    <property type="match status" value="2"/>
</dbReference>
<dbReference type="InterPro" id="IPR050168">
    <property type="entry name" value="AAA_ATPase_domain"/>
</dbReference>
<feature type="domain" description="AAA+ ATPase" evidence="11">
    <location>
        <begin position="662"/>
        <end position="800"/>
    </location>
</feature>
<protein>
    <recommendedName>
        <fullName evidence="2">non-chaperonin molecular chaperone ATPase</fullName>
        <ecNumber evidence="2">3.6.4.10</ecNumber>
    </recommendedName>
</protein>
<sequence length="897" mass="98456">MSSKKKSSRVIWIRCDQCLRLIPSKTFQSHESACGVPIHESQEPCIQKQSLFAKITNAKDEAACKIIITTILSVLFPIVEDFLACHLARSNLVQLNPTTMTQLGLGIGQPVILQSISTKKWLSGLSWPVSSASIDTISMDLTDVGESGFKLGSFVQLTALSGTITSADKVTLSCSQTGNDFLKNQQFNRFLQRTLFGRCIFCGHTIKMTFFGKSLTILIKDISSVHVKKEESHSGNGNQSLDSTNEAEGFQLKSNLDSKLIQNHNLTEDSLSSNSSSHLSPEAYRSSTSDSSKVDDINESLDKLRLSDSGRQTSTPKRSSRATSLRKDEERHLVTGNGNVEAPEMFRITSSTALVFAKNGKEKNEKGRQLKQVSFDDIGGMKKHLKSLREMIEVPLKNPSLFLSVGKTMLAQAVATEMNVYSIIINGPEILSKYYGESESRLRDIFQEATDHAPSVILIDELDSLCPRRDQVQSEMEKRVVATLLTLMDGLDSSHSDKHVLVLGATNRPDAIDVALRRPGRFDREIEIGVPNVIERTDILLKCLRKVQHSLKTEELEEVAGKAHGYVGADLAAVCKEAALHALQKHKAYEAKGAQKLSLDLNDFNFALTQVKPSAMREVEISVPKVYWSDIGGLEDIKLKLRQAIEWPIKHPEAFQRLGISPPRGVLLYGPPGCSKTLIAKALATESGLNFLAVQGPELFSKWVGESERAVREVFRKARGAAPAIIFFDEIDGLAVERGSSSSSGSVGDRVLGQLLTELDGIEGLKDVTIVAATNKPQIMDKALLRPGRLDRILHVPLPDSSTRREIFEIQFKVIPVEADVRVDELVSQSEGYSGAEVVAVCREAALAAMQADITATQVTKNNFQDAFQIVKPQTTPEMVSLYETFAENSGLSSSTG</sequence>
<dbReference type="InterPro" id="IPR041569">
    <property type="entry name" value="AAA_lid_3"/>
</dbReference>
<evidence type="ECO:0000313" key="12">
    <source>
        <dbReference type="EMBL" id="PIK61076.1"/>
    </source>
</evidence>
<keyword evidence="7" id="KW-0067">ATP-binding</keyword>
<comment type="subcellular location">
    <subcellularLocation>
        <location evidence="1">Cytoplasm</location>
    </subcellularLocation>
</comment>
<evidence type="ECO:0000256" key="10">
    <source>
        <dbReference type="SAM" id="MobiDB-lite"/>
    </source>
</evidence>
<keyword evidence="13" id="KW-1185">Reference proteome</keyword>
<dbReference type="Pfam" id="PF00004">
    <property type="entry name" value="AAA"/>
    <property type="match status" value="2"/>
</dbReference>
<accession>A0A2G8LLE0</accession>
<evidence type="ECO:0000256" key="1">
    <source>
        <dbReference type="ARBA" id="ARBA00004496"/>
    </source>
</evidence>
<feature type="compositionally biased region" description="Low complexity" evidence="10">
    <location>
        <begin position="270"/>
        <end position="280"/>
    </location>
</feature>
<evidence type="ECO:0000256" key="7">
    <source>
        <dbReference type="ARBA" id="ARBA00022840"/>
    </source>
</evidence>
<comment type="similarity">
    <text evidence="9">Belongs to the AAA ATPase family. AFG2 subfamily.</text>
</comment>
<dbReference type="Gene3D" id="1.10.8.60">
    <property type="match status" value="2"/>
</dbReference>
<feature type="compositionally biased region" description="Polar residues" evidence="10">
    <location>
        <begin position="309"/>
        <end position="323"/>
    </location>
</feature>
<evidence type="ECO:0000259" key="11">
    <source>
        <dbReference type="SMART" id="SM00382"/>
    </source>
</evidence>
<dbReference type="STRING" id="307972.A0A2G8LLE0"/>
<keyword evidence="8" id="KW-0143">Chaperone</keyword>
<dbReference type="SMART" id="SM00382">
    <property type="entry name" value="AAA"/>
    <property type="match status" value="2"/>
</dbReference>
<dbReference type="FunFam" id="1.10.8.60:FF:000069">
    <property type="entry name" value="spermatogenesis-associated protein 5 isoform X1"/>
    <property type="match status" value="1"/>
</dbReference>
<dbReference type="PANTHER" id="PTHR23077">
    <property type="entry name" value="AAA-FAMILY ATPASE"/>
    <property type="match status" value="1"/>
</dbReference>
<keyword evidence="4" id="KW-0677">Repeat</keyword>
<keyword evidence="5" id="KW-0547">Nucleotide-binding</keyword>
<evidence type="ECO:0000256" key="5">
    <source>
        <dbReference type="ARBA" id="ARBA00022741"/>
    </source>
</evidence>
<name>A0A2G8LLE0_STIJA</name>
<feature type="domain" description="AAA+ ATPase" evidence="11">
    <location>
        <begin position="397"/>
        <end position="532"/>
    </location>
</feature>
<dbReference type="InterPro" id="IPR003593">
    <property type="entry name" value="AAA+_ATPase"/>
</dbReference>
<dbReference type="CDD" id="cd19511">
    <property type="entry name" value="RecA-like_CDC48_r2-like"/>
    <property type="match status" value="1"/>
</dbReference>
<reference evidence="12 13" key="1">
    <citation type="journal article" date="2017" name="PLoS Biol.">
        <title>The sea cucumber genome provides insights into morphological evolution and visceral regeneration.</title>
        <authorList>
            <person name="Zhang X."/>
            <person name="Sun L."/>
            <person name="Yuan J."/>
            <person name="Sun Y."/>
            <person name="Gao Y."/>
            <person name="Zhang L."/>
            <person name="Li S."/>
            <person name="Dai H."/>
            <person name="Hamel J.F."/>
            <person name="Liu C."/>
            <person name="Yu Y."/>
            <person name="Liu S."/>
            <person name="Lin W."/>
            <person name="Guo K."/>
            <person name="Jin S."/>
            <person name="Xu P."/>
            <person name="Storey K.B."/>
            <person name="Huan P."/>
            <person name="Zhang T."/>
            <person name="Zhou Y."/>
            <person name="Zhang J."/>
            <person name="Lin C."/>
            <person name="Li X."/>
            <person name="Xing L."/>
            <person name="Huo D."/>
            <person name="Sun M."/>
            <person name="Wang L."/>
            <person name="Mercier A."/>
            <person name="Li F."/>
            <person name="Yang H."/>
            <person name="Xiang J."/>
        </authorList>
    </citation>
    <scope>NUCLEOTIDE SEQUENCE [LARGE SCALE GENOMIC DNA]</scope>
    <source>
        <strain evidence="12">Shaxun</strain>
        <tissue evidence="12">Muscle</tissue>
    </source>
</reference>